<reference evidence="2" key="1">
    <citation type="submission" date="2016-01" db="EMBL/GenBank/DDBJ databases">
        <title>Complete genome sequence of Microbulbifer sp. CCB-MM1, a halophile isolated from Matang Mangrove Forest, Perak.</title>
        <authorList>
            <person name="Moh T.H."/>
            <person name="Dinesh B."/>
            <person name="Lau N.-S."/>
            <person name="Go F."/>
            <person name="Alexander Chong S.-C."/>
        </authorList>
    </citation>
    <scope>NUCLEOTIDE SEQUENCE [LARGE SCALE GENOMIC DNA]</scope>
    <source>
        <strain evidence="2">CCB-MM1</strain>
    </source>
</reference>
<evidence type="ECO:0000313" key="1">
    <source>
        <dbReference type="EMBL" id="AOS97487.1"/>
    </source>
</evidence>
<accession>A0A1C9W8J3</accession>
<evidence type="ECO:0000313" key="2">
    <source>
        <dbReference type="Proteomes" id="UP000095672"/>
    </source>
</evidence>
<dbReference type="OrthoDB" id="5737439at2"/>
<proteinExistence type="predicted"/>
<dbReference type="Proteomes" id="UP000095672">
    <property type="component" value="Chromosome"/>
</dbReference>
<gene>
    <name evidence="1" type="ORF">AUP74_02057</name>
</gene>
<organism evidence="1 2">
    <name type="scientific">Microbulbifer aggregans</name>
    <dbReference type="NCBI Taxonomy" id="1769779"/>
    <lineage>
        <taxon>Bacteria</taxon>
        <taxon>Pseudomonadati</taxon>
        <taxon>Pseudomonadota</taxon>
        <taxon>Gammaproteobacteria</taxon>
        <taxon>Cellvibrionales</taxon>
        <taxon>Microbulbiferaceae</taxon>
        <taxon>Microbulbifer</taxon>
    </lineage>
</organism>
<dbReference type="STRING" id="1769779.AUP74_02057"/>
<sequence>MSVCERDYQLAAAVIESPSVLDEQILKRARSFKASRKNQPWVSKAASGCAALAIAVLLIHPAQYLGALTPAGKSTPGSTVGERSALVNWQDYAKEALAKTDPWYELRHTVESGSHVELCSQWREQQRGLSSKKLPGDLAREARSHCRILQAR</sequence>
<keyword evidence="2" id="KW-1185">Reference proteome</keyword>
<dbReference type="KEGG" id="micc:AUP74_02057"/>
<name>A0A1C9W8J3_9GAMM</name>
<dbReference type="RefSeq" id="WP_069947481.1">
    <property type="nucleotide sequence ID" value="NZ_CP014143.1"/>
</dbReference>
<dbReference type="EMBL" id="CP014143">
    <property type="protein sequence ID" value="AOS97487.1"/>
    <property type="molecule type" value="Genomic_DNA"/>
</dbReference>
<protein>
    <submittedName>
        <fullName evidence="1">Uncharacterized protein</fullName>
    </submittedName>
</protein>
<dbReference type="AlphaFoldDB" id="A0A1C9W8J3"/>